<feature type="domain" description="DUF1468" evidence="2">
    <location>
        <begin position="7"/>
        <end position="140"/>
    </location>
</feature>
<dbReference type="STRING" id="1137284.GCA_001418205_00009"/>
<evidence type="ECO:0000313" key="3">
    <source>
        <dbReference type="EMBL" id="CUB02180.1"/>
    </source>
</evidence>
<keyword evidence="1" id="KW-0472">Membrane</keyword>
<keyword evidence="4" id="KW-1185">Reference proteome</keyword>
<dbReference type="Proteomes" id="UP000182769">
    <property type="component" value="Unassembled WGS sequence"/>
</dbReference>
<dbReference type="Pfam" id="PF07331">
    <property type="entry name" value="TctB"/>
    <property type="match status" value="1"/>
</dbReference>
<reference evidence="4" key="1">
    <citation type="submission" date="2015-08" db="EMBL/GenBank/DDBJ databases">
        <authorList>
            <person name="Varghese N."/>
        </authorList>
    </citation>
    <scope>NUCLEOTIDE SEQUENCE [LARGE SCALE GENOMIC DNA]</scope>
    <source>
        <strain evidence="4">JCM 18476</strain>
    </source>
</reference>
<dbReference type="AlphaFoldDB" id="A0A0K6IGA2"/>
<feature type="transmembrane region" description="Helical" evidence="1">
    <location>
        <begin position="40"/>
        <end position="58"/>
    </location>
</feature>
<proteinExistence type="predicted"/>
<dbReference type="InterPro" id="IPR009936">
    <property type="entry name" value="DUF1468"/>
</dbReference>
<sequence>MRITDRVFGVLLLIVAVAYGYEATKFPVPFGGQESVGPETFPILLSIILAIGSLYMIVKPDEDAKWPAVSMLIELGVVCLVLVLFAFGLEHVGFVLSATPAVAFLSWRMGATPVKSLLTGVITSVVIYVLFTRVLELALPSGILGL</sequence>
<accession>A0A0K6IGA2</accession>
<keyword evidence="1" id="KW-1133">Transmembrane helix</keyword>
<evidence type="ECO:0000313" key="4">
    <source>
        <dbReference type="Proteomes" id="UP000182769"/>
    </source>
</evidence>
<protein>
    <submittedName>
        <fullName evidence="3">Tripartite tricarboxylate transporter TctB family</fullName>
    </submittedName>
</protein>
<gene>
    <name evidence="3" type="ORF">Ga0061065_10110</name>
</gene>
<dbReference type="RefSeq" id="WP_055461168.1">
    <property type="nucleotide sequence ID" value="NZ_CYHG01000001.1"/>
</dbReference>
<evidence type="ECO:0000256" key="1">
    <source>
        <dbReference type="SAM" id="Phobius"/>
    </source>
</evidence>
<dbReference type="EMBL" id="CYHG01000001">
    <property type="protein sequence ID" value="CUB02180.1"/>
    <property type="molecule type" value="Genomic_DNA"/>
</dbReference>
<name>A0A0K6IGA2_9GAMM</name>
<dbReference type="OrthoDB" id="5519430at2"/>
<feature type="transmembrane region" description="Helical" evidence="1">
    <location>
        <begin position="70"/>
        <end position="89"/>
    </location>
</feature>
<feature type="transmembrane region" description="Helical" evidence="1">
    <location>
        <begin position="109"/>
        <end position="131"/>
    </location>
</feature>
<evidence type="ECO:0000259" key="2">
    <source>
        <dbReference type="Pfam" id="PF07331"/>
    </source>
</evidence>
<organism evidence="3 4">
    <name type="scientific">Marinomonas fungiae</name>
    <dbReference type="NCBI Taxonomy" id="1137284"/>
    <lineage>
        <taxon>Bacteria</taxon>
        <taxon>Pseudomonadati</taxon>
        <taxon>Pseudomonadota</taxon>
        <taxon>Gammaproteobacteria</taxon>
        <taxon>Oceanospirillales</taxon>
        <taxon>Oceanospirillaceae</taxon>
        <taxon>Marinomonas</taxon>
    </lineage>
</organism>
<keyword evidence="1" id="KW-0812">Transmembrane</keyword>